<feature type="transmembrane region" description="Helical" evidence="1">
    <location>
        <begin position="48"/>
        <end position="65"/>
    </location>
</feature>
<feature type="transmembrane region" description="Helical" evidence="1">
    <location>
        <begin position="101"/>
        <end position="123"/>
    </location>
</feature>
<dbReference type="EMBL" id="JBHRXJ010000020">
    <property type="protein sequence ID" value="MFC3530153.1"/>
    <property type="molecule type" value="Genomic_DNA"/>
</dbReference>
<evidence type="ECO:0000256" key="1">
    <source>
        <dbReference type="SAM" id="Phobius"/>
    </source>
</evidence>
<organism evidence="2 3">
    <name type="scientific">Paracoccus mangrovi</name>
    <dbReference type="NCBI Taxonomy" id="1715645"/>
    <lineage>
        <taxon>Bacteria</taxon>
        <taxon>Pseudomonadati</taxon>
        <taxon>Pseudomonadota</taxon>
        <taxon>Alphaproteobacteria</taxon>
        <taxon>Rhodobacterales</taxon>
        <taxon>Paracoccaceae</taxon>
        <taxon>Paracoccus</taxon>
    </lineage>
</organism>
<keyword evidence="1" id="KW-0812">Transmembrane</keyword>
<sequence length="128" mass="13622">MAALVLCLFGMWTLDHGLQALWSMIGEGYRPGMSIDAFVADAAMKRRFVAVGEVVGVTGLFLAALRITFPDGLAGDQACWIAALAVALTVGRSFLGLGEGFTASFGVLLTICACLALVIYRYLLQRDT</sequence>
<keyword evidence="1" id="KW-1133">Transmembrane helix</keyword>
<protein>
    <recommendedName>
        <fullName evidence="4">DUF4345 domain-containing protein</fullName>
    </recommendedName>
</protein>
<dbReference type="Proteomes" id="UP001595721">
    <property type="component" value="Unassembled WGS sequence"/>
</dbReference>
<evidence type="ECO:0000313" key="2">
    <source>
        <dbReference type="EMBL" id="MFC3530153.1"/>
    </source>
</evidence>
<gene>
    <name evidence="2" type="ORF">ACFOMH_18445</name>
</gene>
<evidence type="ECO:0008006" key="4">
    <source>
        <dbReference type="Google" id="ProtNLM"/>
    </source>
</evidence>
<dbReference type="RefSeq" id="WP_377746308.1">
    <property type="nucleotide sequence ID" value="NZ_JBHRXJ010000020.1"/>
</dbReference>
<comment type="caution">
    <text evidence="2">The sequence shown here is derived from an EMBL/GenBank/DDBJ whole genome shotgun (WGS) entry which is preliminary data.</text>
</comment>
<evidence type="ECO:0000313" key="3">
    <source>
        <dbReference type="Proteomes" id="UP001595721"/>
    </source>
</evidence>
<keyword evidence="3" id="KW-1185">Reference proteome</keyword>
<reference evidence="3" key="1">
    <citation type="journal article" date="2019" name="Int. J. Syst. Evol. Microbiol.">
        <title>The Global Catalogue of Microorganisms (GCM) 10K type strain sequencing project: providing services to taxonomists for standard genome sequencing and annotation.</title>
        <authorList>
            <consortium name="The Broad Institute Genomics Platform"/>
            <consortium name="The Broad Institute Genome Sequencing Center for Infectious Disease"/>
            <person name="Wu L."/>
            <person name="Ma J."/>
        </authorList>
    </citation>
    <scope>NUCLEOTIDE SEQUENCE [LARGE SCALE GENOMIC DNA]</scope>
    <source>
        <strain evidence="3">KCTC 42899</strain>
    </source>
</reference>
<proteinExistence type="predicted"/>
<name>A0ABV7R809_9RHOB</name>
<accession>A0ABV7R809</accession>
<keyword evidence="1" id="KW-0472">Membrane</keyword>